<dbReference type="OrthoDB" id="3222930at2"/>
<dbReference type="Pfam" id="PF11308">
    <property type="entry name" value="Glyco_hydro_129"/>
    <property type="match status" value="1"/>
</dbReference>
<proteinExistence type="predicted"/>
<organism evidence="2 3">
    <name type="scientific">Vibrio nigripulchritudo</name>
    <dbReference type="NCBI Taxonomy" id="28173"/>
    <lineage>
        <taxon>Bacteria</taxon>
        <taxon>Pseudomonadati</taxon>
        <taxon>Pseudomonadota</taxon>
        <taxon>Gammaproteobacteria</taxon>
        <taxon>Vibrionales</taxon>
        <taxon>Vibrionaceae</taxon>
        <taxon>Vibrio</taxon>
    </lineage>
</organism>
<name>U4KG15_9VIBR</name>
<dbReference type="PATRIC" id="fig|1260221.3.peg.3833"/>
<dbReference type="InterPro" id="IPR021459">
    <property type="entry name" value="GH101-related"/>
</dbReference>
<dbReference type="KEGG" id="vni:VIBNI_B0145"/>
<dbReference type="STRING" id="28173.VIBNI_B0145"/>
<dbReference type="EMBL" id="FO203527">
    <property type="protein sequence ID" value="CCO59973.1"/>
    <property type="molecule type" value="Genomic_DNA"/>
</dbReference>
<evidence type="ECO:0000256" key="1">
    <source>
        <dbReference type="SAM" id="SignalP"/>
    </source>
</evidence>
<dbReference type="RefSeq" id="WP_022560643.1">
    <property type="nucleotide sequence ID" value="NC_022543.1"/>
</dbReference>
<feature type="signal peptide" evidence="1">
    <location>
        <begin position="1"/>
        <end position="23"/>
    </location>
</feature>
<protein>
    <recommendedName>
        <fullName evidence="4">Glycosyl hydrolase</fullName>
    </recommendedName>
</protein>
<keyword evidence="1" id="KW-0732">Signal</keyword>
<keyword evidence="3" id="KW-1185">Reference proteome</keyword>
<dbReference type="AlphaFoldDB" id="U4KG15"/>
<dbReference type="Proteomes" id="UP000016895">
    <property type="component" value="Chromosome 2"/>
</dbReference>
<sequence length="753" mass="85938">MFITLPRLLVVSPLALLASAVLANPITLKEQSSHITIHPESLNIDWNGLIVNSPALKVNKQQQTASDVQVNVNQTASWVLQPSGIKVTAQLKHSVLDFAFSASHLKPIKRNQPTSLEWFNLPEKQSDTLFLPFSEGMRVPIQNKTWAKFLTNSYSGSNTTQDLKMPFWTVQQGKRFVSYQLVTPTNNRLEFSNTTPRLDMSASHQFTVLSQPTSFRIRITLGDNPLDGAKQYRQWRIENGMAEPLIEKKKRNPDVAKLIGASHVYLFGTGLLSVGDVIDWWGLKKWYLTQSGLEISKDDAKALSSLQRGKDWFSQYHKQLLLDALESSLKKRFDTPFPTLADNTIERQYQAAQQRKVWLKTNAARYLISPEKWGQALSDDMLTTFRNAGLNKLWLGFDNWMPAFYQPQIVEQAKLAGYLVGTYDSYNTAIPAGVNDGWLTALLPNEMRKECAIELASGDKKKGFRNNGYYLNPNCHLEYVQKRIADIIKFGRFNSLFLDVDATAMAREDYRDNTSETHMLSSFNRRMAWISDQNIVLGSESGNSLTTQGVAFAHGLESIGFGWRDQDMHKNRESPYYLGRWYPDHKPEFFFKTAKVKAPFKSLLFDPQYRVPLYQTVFHDEVINNHHWHTDSLKFSDVQANRDLTAMLYNTPPMVHLTRDEASSVSGKRIQALKHYQSAFQPIHEQVWDQPLVDFTWLNIKGDVQKTTFSDGSTIIANFSGQPFQTDEATVKPWSILAKLSNGKFIHWQSTKQ</sequence>
<feature type="chain" id="PRO_5004650675" description="Glycosyl hydrolase" evidence="1">
    <location>
        <begin position="24"/>
        <end position="753"/>
    </location>
</feature>
<evidence type="ECO:0008006" key="4">
    <source>
        <dbReference type="Google" id="ProtNLM"/>
    </source>
</evidence>
<reference evidence="2 3" key="1">
    <citation type="journal article" date="2013" name="ISME J.">
        <title>Comparative genomics of pathogenic lineages of Vibrio nigripulchritudo identifies virulence-associated traits.</title>
        <authorList>
            <person name="Goudenege D."/>
            <person name="Labreuche Y."/>
            <person name="Krin E."/>
            <person name="Ansquer D."/>
            <person name="Mangenot S."/>
            <person name="Calteau A."/>
            <person name="Medigue C."/>
            <person name="Mazel D."/>
            <person name="Polz M.F."/>
            <person name="Le Roux F."/>
        </authorList>
    </citation>
    <scope>NUCLEOTIDE SEQUENCE [LARGE SCALE GENOMIC DNA]</scope>
    <source>
        <strain evidence="3">SnF1</strain>
    </source>
</reference>
<accession>U4KG15</accession>
<gene>
    <name evidence="2" type="ORF">VIBNI_B0145</name>
</gene>
<dbReference type="eggNOG" id="ENOG502Z8EC">
    <property type="taxonomic scope" value="Bacteria"/>
</dbReference>
<evidence type="ECO:0000313" key="2">
    <source>
        <dbReference type="EMBL" id="CCO59973.1"/>
    </source>
</evidence>
<evidence type="ECO:0000313" key="3">
    <source>
        <dbReference type="Proteomes" id="UP000016895"/>
    </source>
</evidence>